<dbReference type="NCBIfam" id="TIGR00487">
    <property type="entry name" value="IF-2"/>
    <property type="match status" value="1"/>
</dbReference>
<organism evidence="11 12">
    <name type="scientific">Candidatus Kaiserbacteria bacterium RIFCSPHIGHO2_02_FULL_59_21</name>
    <dbReference type="NCBI Taxonomy" id="1798500"/>
    <lineage>
        <taxon>Bacteria</taxon>
        <taxon>Candidatus Kaiseribacteriota</taxon>
    </lineage>
</organism>
<sequence>MAKSFEHTTERPPVVVVMGHVDHGKSTLLDFIRKSNTVEKEAGGITQHVAAYEVVREKIDPSTSLMVNKRITFIDTPGHAAFQSIRARGANVADIAILVVAADDGVKAQTLEALASIKAAEIPFIIAINKVDKPNANVERTQASLSEQGVYLEKLGGDVPWAAVSAKAGTGVEELLDLILIVAELQEYAGDPSVPAKGYVLESHRDKKRGLAATLVITDGTIRAGMTVLAGRALSPVRILESAMGKTIKDASFSTPVRLVGFDELPEAGASFQAYTSKREAEGARSSASAERKKAPPGAEPSGDETERFALPVIVRADTSGSLEAIEHEISRIGDERSLVTIVQSGIGSLGENDVKTALAGSVPGVVIGFNVAVDPIAEEYARQHGIRIELFDIIYKLTERLEELLGAGRPKRAVEEVLGRAKVLKQFSSRKDMRVVGGAVTEGHMARGAQARVVRRGIVIGVGKIRNIQANKADVDRVPEGSEFGAQIASSFEIAPGDTLECFTTSLK</sequence>
<dbReference type="SUPFAM" id="SSF52156">
    <property type="entry name" value="Initiation factor IF2/eIF5b, domain 3"/>
    <property type="match status" value="1"/>
</dbReference>
<proteinExistence type="inferred from homology"/>
<dbReference type="Pfam" id="PF00009">
    <property type="entry name" value="GTP_EFTU"/>
    <property type="match status" value="1"/>
</dbReference>
<keyword evidence="5 8" id="KW-0648">Protein biosynthesis</keyword>
<dbReference type="GO" id="GO:0005525">
    <property type="term" value="F:GTP binding"/>
    <property type="evidence" value="ECO:0007669"/>
    <property type="project" value="UniProtKB-KW"/>
</dbReference>
<keyword evidence="6" id="KW-0342">GTP-binding</keyword>
<dbReference type="InterPro" id="IPR009000">
    <property type="entry name" value="Transl_B-barrel_sf"/>
</dbReference>
<accession>A0A1F6E0Z2</accession>
<keyword evidence="3 8" id="KW-0396">Initiation factor</keyword>
<dbReference type="InterPro" id="IPR027417">
    <property type="entry name" value="P-loop_NTPase"/>
</dbReference>
<protein>
    <recommendedName>
        <fullName evidence="2 7">Translation initiation factor IF-2</fullName>
    </recommendedName>
</protein>
<name>A0A1F6E0Z2_9BACT</name>
<dbReference type="FunFam" id="3.40.50.300:FF:000019">
    <property type="entry name" value="Translation initiation factor IF-2"/>
    <property type="match status" value="1"/>
</dbReference>
<dbReference type="STRING" id="1798500.A3C21_02650"/>
<dbReference type="InterPro" id="IPR015760">
    <property type="entry name" value="TIF_IF2"/>
</dbReference>
<feature type="domain" description="Tr-type G" evidence="10">
    <location>
        <begin position="10"/>
        <end position="187"/>
    </location>
</feature>
<dbReference type="InterPro" id="IPR023115">
    <property type="entry name" value="TIF_IF2_dom3"/>
</dbReference>
<dbReference type="GO" id="GO:0003743">
    <property type="term" value="F:translation initiation factor activity"/>
    <property type="evidence" value="ECO:0007669"/>
    <property type="project" value="UniProtKB-UniRule"/>
</dbReference>
<dbReference type="InterPro" id="IPR005225">
    <property type="entry name" value="Small_GTP-bd"/>
</dbReference>
<dbReference type="Proteomes" id="UP000178572">
    <property type="component" value="Unassembled WGS sequence"/>
</dbReference>
<dbReference type="PANTHER" id="PTHR43381:SF4">
    <property type="entry name" value="EUKARYOTIC TRANSLATION INITIATION FACTOR 5B"/>
    <property type="match status" value="1"/>
</dbReference>
<dbReference type="Pfam" id="PF22042">
    <property type="entry name" value="EF-G_D2"/>
    <property type="match status" value="1"/>
</dbReference>
<dbReference type="GO" id="GO:0005737">
    <property type="term" value="C:cytoplasm"/>
    <property type="evidence" value="ECO:0007669"/>
    <property type="project" value="UniProtKB-UniRule"/>
</dbReference>
<evidence type="ECO:0000313" key="12">
    <source>
        <dbReference type="Proteomes" id="UP000178572"/>
    </source>
</evidence>
<dbReference type="InterPro" id="IPR036925">
    <property type="entry name" value="TIF_IF2_dom3_sf"/>
</dbReference>
<dbReference type="Pfam" id="PF11987">
    <property type="entry name" value="IF-2"/>
    <property type="match status" value="1"/>
</dbReference>
<evidence type="ECO:0000256" key="4">
    <source>
        <dbReference type="ARBA" id="ARBA00022741"/>
    </source>
</evidence>
<gene>
    <name evidence="11" type="ORF">A3C21_02650</name>
</gene>
<dbReference type="Gene3D" id="3.40.50.10050">
    <property type="entry name" value="Translation initiation factor IF- 2, domain 3"/>
    <property type="match status" value="1"/>
</dbReference>
<evidence type="ECO:0000256" key="9">
    <source>
        <dbReference type="SAM" id="MobiDB-lite"/>
    </source>
</evidence>
<evidence type="ECO:0000313" key="11">
    <source>
        <dbReference type="EMBL" id="OGG67341.1"/>
    </source>
</evidence>
<dbReference type="NCBIfam" id="TIGR00231">
    <property type="entry name" value="small_GTP"/>
    <property type="match status" value="1"/>
</dbReference>
<dbReference type="EMBL" id="MFLN01000014">
    <property type="protein sequence ID" value="OGG67341.1"/>
    <property type="molecule type" value="Genomic_DNA"/>
</dbReference>
<evidence type="ECO:0000256" key="7">
    <source>
        <dbReference type="NCBIfam" id="TIGR00487"/>
    </source>
</evidence>
<comment type="function">
    <text evidence="8">One of the essential components for the initiation of protein synthesis. Protects formylmethionyl-tRNA from spontaneous hydrolysis and promotes its binding to the 30S ribosomal subunits. Also involved in the hydrolysis of GTP during the formation of the 70S ribosomal complex.</text>
</comment>
<dbReference type="SUPFAM" id="SSF52540">
    <property type="entry name" value="P-loop containing nucleoside triphosphate hydrolases"/>
    <property type="match status" value="1"/>
</dbReference>
<comment type="caution">
    <text evidence="11">The sequence shown here is derived from an EMBL/GenBank/DDBJ whole genome shotgun (WGS) entry which is preliminary data.</text>
</comment>
<dbReference type="InterPro" id="IPR000178">
    <property type="entry name" value="TF_IF2_bacterial-like"/>
</dbReference>
<dbReference type="Gene3D" id="3.40.50.300">
    <property type="entry name" value="P-loop containing nucleotide triphosphate hydrolases"/>
    <property type="match status" value="1"/>
</dbReference>
<evidence type="ECO:0000256" key="1">
    <source>
        <dbReference type="ARBA" id="ARBA00007733"/>
    </source>
</evidence>
<evidence type="ECO:0000256" key="8">
    <source>
        <dbReference type="RuleBase" id="RU000644"/>
    </source>
</evidence>
<dbReference type="Gene3D" id="2.40.30.10">
    <property type="entry name" value="Translation factors"/>
    <property type="match status" value="2"/>
</dbReference>
<dbReference type="PRINTS" id="PR00315">
    <property type="entry name" value="ELONGATNFCT"/>
</dbReference>
<dbReference type="AlphaFoldDB" id="A0A1F6E0Z2"/>
<dbReference type="PANTHER" id="PTHR43381">
    <property type="entry name" value="TRANSLATION INITIATION FACTOR IF-2-RELATED"/>
    <property type="match status" value="1"/>
</dbReference>
<dbReference type="FunFam" id="3.40.50.10050:FF:000001">
    <property type="entry name" value="Translation initiation factor IF-2"/>
    <property type="match status" value="1"/>
</dbReference>
<evidence type="ECO:0000259" key="10">
    <source>
        <dbReference type="PROSITE" id="PS51722"/>
    </source>
</evidence>
<dbReference type="InterPro" id="IPR000795">
    <property type="entry name" value="T_Tr_GTP-bd_dom"/>
</dbReference>
<dbReference type="CDD" id="cd01887">
    <property type="entry name" value="IF2_eIF5B"/>
    <property type="match status" value="1"/>
</dbReference>
<evidence type="ECO:0000256" key="3">
    <source>
        <dbReference type="ARBA" id="ARBA00022540"/>
    </source>
</evidence>
<dbReference type="GO" id="GO:0003924">
    <property type="term" value="F:GTPase activity"/>
    <property type="evidence" value="ECO:0007669"/>
    <property type="project" value="InterPro"/>
</dbReference>
<feature type="region of interest" description="Disordered" evidence="9">
    <location>
        <begin position="273"/>
        <end position="306"/>
    </location>
</feature>
<comment type="similarity">
    <text evidence="1 8">Belongs to the TRAFAC class translation factor GTPase superfamily. Classic translation factor GTPase family. IF-2 subfamily.</text>
</comment>
<dbReference type="PROSITE" id="PS51722">
    <property type="entry name" value="G_TR_2"/>
    <property type="match status" value="1"/>
</dbReference>
<dbReference type="InterPro" id="IPR053905">
    <property type="entry name" value="EF-G-like_DII"/>
</dbReference>
<dbReference type="SUPFAM" id="SSF50447">
    <property type="entry name" value="Translation proteins"/>
    <property type="match status" value="2"/>
</dbReference>
<reference evidence="11 12" key="1">
    <citation type="journal article" date="2016" name="Nat. Commun.">
        <title>Thousands of microbial genomes shed light on interconnected biogeochemical processes in an aquifer system.</title>
        <authorList>
            <person name="Anantharaman K."/>
            <person name="Brown C.T."/>
            <person name="Hug L.A."/>
            <person name="Sharon I."/>
            <person name="Castelle C.J."/>
            <person name="Probst A.J."/>
            <person name="Thomas B.C."/>
            <person name="Singh A."/>
            <person name="Wilkins M.J."/>
            <person name="Karaoz U."/>
            <person name="Brodie E.L."/>
            <person name="Williams K.H."/>
            <person name="Hubbard S.S."/>
            <person name="Banfield J.F."/>
        </authorList>
    </citation>
    <scope>NUCLEOTIDE SEQUENCE [LARGE SCALE GENOMIC DNA]</scope>
</reference>
<keyword evidence="4" id="KW-0547">Nucleotide-binding</keyword>
<evidence type="ECO:0000256" key="6">
    <source>
        <dbReference type="ARBA" id="ARBA00023134"/>
    </source>
</evidence>
<evidence type="ECO:0000256" key="5">
    <source>
        <dbReference type="ARBA" id="ARBA00022917"/>
    </source>
</evidence>
<evidence type="ECO:0000256" key="2">
    <source>
        <dbReference type="ARBA" id="ARBA00020675"/>
    </source>
</evidence>